<feature type="domain" description="Peptidase S54 rhomboid" evidence="8">
    <location>
        <begin position="61"/>
        <end position="119"/>
    </location>
</feature>
<feature type="transmembrane region" description="Helical" evidence="6">
    <location>
        <begin position="143"/>
        <end position="169"/>
    </location>
</feature>
<dbReference type="InterPro" id="IPR022764">
    <property type="entry name" value="Peptidase_S54_rhomboid_dom"/>
</dbReference>
<protein>
    <recommendedName>
        <fullName evidence="8">Peptidase S54 rhomboid domain-containing protein</fullName>
    </recommendedName>
</protein>
<keyword evidence="2 6" id="KW-0812">Transmembrane</keyword>
<feature type="compositionally biased region" description="Basic and acidic residues" evidence="5">
    <location>
        <begin position="228"/>
        <end position="257"/>
    </location>
</feature>
<evidence type="ECO:0000313" key="10">
    <source>
        <dbReference type="Proteomes" id="UP000327493"/>
    </source>
</evidence>
<proteinExistence type="predicted"/>
<keyword evidence="10" id="KW-1185">Reference proteome</keyword>
<feature type="transmembrane region" description="Helical" evidence="6">
    <location>
        <begin position="100"/>
        <end position="123"/>
    </location>
</feature>
<dbReference type="GO" id="GO:0004252">
    <property type="term" value="F:serine-type endopeptidase activity"/>
    <property type="evidence" value="ECO:0007669"/>
    <property type="project" value="InterPro"/>
</dbReference>
<feature type="signal peptide" evidence="7">
    <location>
        <begin position="1"/>
        <end position="22"/>
    </location>
</feature>
<dbReference type="Pfam" id="PF01694">
    <property type="entry name" value="Rhomboid"/>
    <property type="match status" value="1"/>
</dbReference>
<dbReference type="PANTHER" id="PTHR43066">
    <property type="entry name" value="RHOMBOID-RELATED PROTEIN"/>
    <property type="match status" value="1"/>
</dbReference>
<dbReference type="Proteomes" id="UP000327493">
    <property type="component" value="Unassembled WGS sequence"/>
</dbReference>
<sequence>MQRSFQLGLLLLVVQLFHEGLGNIPAVTLAVLGFNVYLYMFPAAPPIKACVSLQRVYWDKDWGRLFLSPLHHVDDWHLYFNMVSFIWKGIRLEGRLGAAWFLYLLSVFFLLYGPVYLLLQVALTQLVEDSDPFVAFKDDWAELVLIYLIAPGTSLVGHLAGILVGLLYTWGPLKTIMKKCAGYSGTRQEHSEDPHPAEDHVANDASEYTESFIAGLTEDEQIEMAIRKSLNDRGRTRQRETERPTEQEEPAEDHIPDDASEYTESYVAGLTEDEQIERLIRRSLRDRVQSRPRETAPPLEEECRVQHPHHHPFVGGHDALLFFAFVLSSSSSSSSSLPPPPRRSSSEMMLTTTSWLVASMWSSAGLSNPSSQVGGEEEAGPAWSVGVATALKVMNPMRTTTSETR</sequence>
<evidence type="ECO:0000256" key="6">
    <source>
        <dbReference type="SAM" id="Phobius"/>
    </source>
</evidence>
<organism evidence="9 10">
    <name type="scientific">Etheostoma spectabile</name>
    <name type="common">orangethroat darter</name>
    <dbReference type="NCBI Taxonomy" id="54343"/>
    <lineage>
        <taxon>Eukaryota</taxon>
        <taxon>Metazoa</taxon>
        <taxon>Chordata</taxon>
        <taxon>Craniata</taxon>
        <taxon>Vertebrata</taxon>
        <taxon>Euteleostomi</taxon>
        <taxon>Actinopterygii</taxon>
        <taxon>Neopterygii</taxon>
        <taxon>Teleostei</taxon>
        <taxon>Neoteleostei</taxon>
        <taxon>Acanthomorphata</taxon>
        <taxon>Eupercaria</taxon>
        <taxon>Perciformes</taxon>
        <taxon>Percoidei</taxon>
        <taxon>Percidae</taxon>
        <taxon>Etheostomatinae</taxon>
        <taxon>Etheostoma</taxon>
    </lineage>
</organism>
<accession>A0A5J5CE58</accession>
<dbReference type="PANTHER" id="PTHR43066:SF14">
    <property type="entry name" value="RHOMBOID-RELATED PROTEIN 4"/>
    <property type="match status" value="1"/>
</dbReference>
<evidence type="ECO:0000256" key="7">
    <source>
        <dbReference type="SAM" id="SignalP"/>
    </source>
</evidence>
<dbReference type="InterPro" id="IPR035952">
    <property type="entry name" value="Rhomboid-like_sf"/>
</dbReference>
<dbReference type="SUPFAM" id="SSF144091">
    <property type="entry name" value="Rhomboid-like"/>
    <property type="match status" value="1"/>
</dbReference>
<evidence type="ECO:0000256" key="3">
    <source>
        <dbReference type="ARBA" id="ARBA00022989"/>
    </source>
</evidence>
<feature type="region of interest" description="Disordered" evidence="5">
    <location>
        <begin position="228"/>
        <end position="259"/>
    </location>
</feature>
<keyword evidence="3 6" id="KW-1133">Transmembrane helix</keyword>
<dbReference type="Gene3D" id="1.20.1540.10">
    <property type="entry name" value="Rhomboid-like"/>
    <property type="match status" value="1"/>
</dbReference>
<gene>
    <name evidence="9" type="ORF">FQN60_016813</name>
</gene>
<dbReference type="EMBL" id="VOFY01000028">
    <property type="protein sequence ID" value="KAA8579383.1"/>
    <property type="molecule type" value="Genomic_DNA"/>
</dbReference>
<evidence type="ECO:0000256" key="5">
    <source>
        <dbReference type="SAM" id="MobiDB-lite"/>
    </source>
</evidence>
<feature type="chain" id="PRO_5023824143" description="Peptidase S54 rhomboid domain-containing protein" evidence="7">
    <location>
        <begin position="23"/>
        <end position="405"/>
    </location>
</feature>
<keyword evidence="4 6" id="KW-0472">Membrane</keyword>
<evidence type="ECO:0000256" key="4">
    <source>
        <dbReference type="ARBA" id="ARBA00023136"/>
    </source>
</evidence>
<evidence type="ECO:0000313" key="9">
    <source>
        <dbReference type="EMBL" id="KAA8579383.1"/>
    </source>
</evidence>
<dbReference type="Pfam" id="PF23625">
    <property type="entry name" value="UIM_2"/>
    <property type="match status" value="2"/>
</dbReference>
<name>A0A5J5CE58_9PERO</name>
<evidence type="ECO:0000256" key="1">
    <source>
        <dbReference type="ARBA" id="ARBA00004141"/>
    </source>
</evidence>
<keyword evidence="7" id="KW-0732">Signal</keyword>
<evidence type="ECO:0000259" key="8">
    <source>
        <dbReference type="Pfam" id="PF01694"/>
    </source>
</evidence>
<dbReference type="GO" id="GO:0016020">
    <property type="term" value="C:membrane"/>
    <property type="evidence" value="ECO:0007669"/>
    <property type="project" value="UniProtKB-SubCell"/>
</dbReference>
<comment type="caution">
    <text evidence="9">The sequence shown here is derived from an EMBL/GenBank/DDBJ whole genome shotgun (WGS) entry which is preliminary data.</text>
</comment>
<dbReference type="AlphaFoldDB" id="A0A5J5CE58"/>
<reference evidence="9 10" key="1">
    <citation type="submission" date="2019-08" db="EMBL/GenBank/DDBJ databases">
        <title>A chromosome-level genome assembly, high-density linkage maps, and genome scans reveal the genomic architecture of hybrid incompatibilities underlying speciation via character displacement in darters (Percidae: Etheostominae).</title>
        <authorList>
            <person name="Moran R.L."/>
            <person name="Catchen J.M."/>
            <person name="Fuller R.C."/>
        </authorList>
    </citation>
    <scope>NUCLEOTIDE SEQUENCE [LARGE SCALE GENOMIC DNA]</scope>
    <source>
        <strain evidence="9">EspeVRDwgs_2016</strain>
        <tissue evidence="9">Muscle</tissue>
    </source>
</reference>
<evidence type="ECO:0000256" key="2">
    <source>
        <dbReference type="ARBA" id="ARBA00022692"/>
    </source>
</evidence>
<comment type="subcellular location">
    <subcellularLocation>
        <location evidence="1">Membrane</location>
        <topology evidence="1">Multi-pass membrane protein</topology>
    </subcellularLocation>
</comment>